<evidence type="ECO:0000313" key="2">
    <source>
        <dbReference type="Proteomes" id="UP000053766"/>
    </source>
</evidence>
<reference evidence="1 2" key="1">
    <citation type="submission" date="2013-11" db="EMBL/GenBank/DDBJ databases">
        <title>Draft genome of the bovine lungworm Dictyocaulus viviparus.</title>
        <authorList>
            <person name="Mitreva M."/>
        </authorList>
    </citation>
    <scope>NUCLEOTIDE SEQUENCE [LARGE SCALE GENOMIC DNA]</scope>
    <source>
        <strain evidence="1 2">HannoverDv2000</strain>
    </source>
</reference>
<gene>
    <name evidence="1" type="ORF">DICVIV_07312</name>
</gene>
<evidence type="ECO:0000313" key="1">
    <source>
        <dbReference type="EMBL" id="KJH46609.1"/>
    </source>
</evidence>
<keyword evidence="2" id="KW-1185">Reference proteome</keyword>
<sequence length="168" mass="19159">MRNYETAYKHSVVVSLTVEDLLKIKVQQVQQCRLHETNSYDFRRRHAIKDRLIEMRKSMDGDGCGGGGGSVRDYCRLGECRTRENLTSALAVMLAMKTFNGAIVVEEKKRVELKSNSIVFCHEVRKFEDEALRDNGRNQWQCGRLVMGGVTRCPLTTRGKKKSPTLSM</sequence>
<name>A0A0D8XS74_DICVI</name>
<dbReference type="Proteomes" id="UP000053766">
    <property type="component" value="Unassembled WGS sequence"/>
</dbReference>
<dbReference type="AlphaFoldDB" id="A0A0D8XS74"/>
<accession>A0A0D8XS74</accession>
<dbReference type="EMBL" id="KN716343">
    <property type="protein sequence ID" value="KJH46609.1"/>
    <property type="molecule type" value="Genomic_DNA"/>
</dbReference>
<reference evidence="2" key="2">
    <citation type="journal article" date="2016" name="Sci. Rep.">
        <title>Dictyocaulus viviparus genome, variome and transcriptome elucidate lungworm biology and support future intervention.</title>
        <authorList>
            <person name="McNulty S.N."/>
            <person name="Strube C."/>
            <person name="Rosa B.A."/>
            <person name="Martin J.C."/>
            <person name="Tyagi R."/>
            <person name="Choi Y.J."/>
            <person name="Wang Q."/>
            <person name="Hallsworth Pepin K."/>
            <person name="Zhang X."/>
            <person name="Ozersky P."/>
            <person name="Wilson R.K."/>
            <person name="Sternberg P.W."/>
            <person name="Gasser R.B."/>
            <person name="Mitreva M."/>
        </authorList>
    </citation>
    <scope>NUCLEOTIDE SEQUENCE [LARGE SCALE GENOMIC DNA]</scope>
    <source>
        <strain evidence="2">HannoverDv2000</strain>
    </source>
</reference>
<organism evidence="1 2">
    <name type="scientific">Dictyocaulus viviparus</name>
    <name type="common">Bovine lungworm</name>
    <dbReference type="NCBI Taxonomy" id="29172"/>
    <lineage>
        <taxon>Eukaryota</taxon>
        <taxon>Metazoa</taxon>
        <taxon>Ecdysozoa</taxon>
        <taxon>Nematoda</taxon>
        <taxon>Chromadorea</taxon>
        <taxon>Rhabditida</taxon>
        <taxon>Rhabditina</taxon>
        <taxon>Rhabditomorpha</taxon>
        <taxon>Strongyloidea</taxon>
        <taxon>Metastrongylidae</taxon>
        <taxon>Dictyocaulus</taxon>
    </lineage>
</organism>
<proteinExistence type="predicted"/>
<protein>
    <submittedName>
        <fullName evidence="1">Uncharacterized protein</fullName>
    </submittedName>
</protein>